<evidence type="ECO:0000259" key="2">
    <source>
        <dbReference type="Pfam" id="PF18545"/>
    </source>
</evidence>
<comment type="caution">
    <text evidence="3">The sequence shown here is derived from an EMBL/GenBank/DDBJ whole genome shotgun (WGS) entry which is preliminary data.</text>
</comment>
<sequence>MSDGNDAAKSNLRENGSDGPAPPASIPVSYTESFDTLDYDVDTDSYRSSFDVTVDTPSLAVISAIAAVTGVAITELDPLHGVIDPDALDKLWLSSGTTERADSRVTFPFAGYDVSLSRDGLLSIRREGV</sequence>
<dbReference type="Pfam" id="PF18545">
    <property type="entry name" value="HalOD1"/>
    <property type="match status" value="1"/>
</dbReference>
<proteinExistence type="predicted"/>
<dbReference type="InterPro" id="IPR040624">
    <property type="entry name" value="HalOD1"/>
</dbReference>
<reference evidence="3 4" key="1">
    <citation type="journal article" date="2019" name="Int. J. Syst. Evol. Microbiol.">
        <title>The Global Catalogue of Microorganisms (GCM) 10K type strain sequencing project: providing services to taxonomists for standard genome sequencing and annotation.</title>
        <authorList>
            <consortium name="The Broad Institute Genomics Platform"/>
            <consortium name="The Broad Institute Genome Sequencing Center for Infectious Disease"/>
            <person name="Wu L."/>
            <person name="Ma J."/>
        </authorList>
    </citation>
    <scope>NUCLEOTIDE SEQUENCE [LARGE SCALE GENOMIC DNA]</scope>
    <source>
        <strain evidence="3 4">CGMCC 1.12125</strain>
    </source>
</reference>
<dbReference type="AlphaFoldDB" id="A0ABD6CIK1"/>
<dbReference type="EMBL" id="JBHUDJ010000014">
    <property type="protein sequence ID" value="MFD1589092.1"/>
    <property type="molecule type" value="Genomic_DNA"/>
</dbReference>
<feature type="region of interest" description="Disordered" evidence="1">
    <location>
        <begin position="1"/>
        <end position="29"/>
    </location>
</feature>
<evidence type="ECO:0000313" key="4">
    <source>
        <dbReference type="Proteomes" id="UP001597119"/>
    </source>
</evidence>
<organism evidence="3 4">
    <name type="scientific">Halorientalis brevis</name>
    <dbReference type="NCBI Taxonomy" id="1126241"/>
    <lineage>
        <taxon>Archaea</taxon>
        <taxon>Methanobacteriati</taxon>
        <taxon>Methanobacteriota</taxon>
        <taxon>Stenosarchaea group</taxon>
        <taxon>Halobacteria</taxon>
        <taxon>Halobacteriales</taxon>
        <taxon>Haloarculaceae</taxon>
        <taxon>Halorientalis</taxon>
    </lineage>
</organism>
<name>A0ABD6CIK1_9EURY</name>
<gene>
    <name evidence="3" type="ORF">ACFR9U_19095</name>
</gene>
<keyword evidence="4" id="KW-1185">Reference proteome</keyword>
<accession>A0ABD6CIK1</accession>
<feature type="domain" description="Halobacterial output" evidence="2">
    <location>
        <begin position="55"/>
        <end position="125"/>
    </location>
</feature>
<dbReference type="Proteomes" id="UP001597119">
    <property type="component" value="Unassembled WGS sequence"/>
</dbReference>
<dbReference type="RefSeq" id="WP_247378741.1">
    <property type="nucleotide sequence ID" value="NZ_JALLGV010000005.1"/>
</dbReference>
<evidence type="ECO:0000313" key="3">
    <source>
        <dbReference type="EMBL" id="MFD1589092.1"/>
    </source>
</evidence>
<evidence type="ECO:0000256" key="1">
    <source>
        <dbReference type="SAM" id="MobiDB-lite"/>
    </source>
</evidence>
<protein>
    <submittedName>
        <fullName evidence="3">HalOD1 output domain-containing protein</fullName>
    </submittedName>
</protein>